<organism evidence="1">
    <name type="scientific">Anguilla anguilla</name>
    <name type="common">European freshwater eel</name>
    <name type="synonym">Muraena anguilla</name>
    <dbReference type="NCBI Taxonomy" id="7936"/>
    <lineage>
        <taxon>Eukaryota</taxon>
        <taxon>Metazoa</taxon>
        <taxon>Chordata</taxon>
        <taxon>Craniata</taxon>
        <taxon>Vertebrata</taxon>
        <taxon>Euteleostomi</taxon>
        <taxon>Actinopterygii</taxon>
        <taxon>Neopterygii</taxon>
        <taxon>Teleostei</taxon>
        <taxon>Anguilliformes</taxon>
        <taxon>Anguillidae</taxon>
        <taxon>Anguilla</taxon>
    </lineage>
</organism>
<dbReference type="AlphaFoldDB" id="A0A0E9Q4S8"/>
<dbReference type="EMBL" id="GBXM01097242">
    <property type="protein sequence ID" value="JAH11335.1"/>
    <property type="molecule type" value="Transcribed_RNA"/>
</dbReference>
<sequence length="43" mass="5094">MCHKFKLRTCHRTVCSILPLLFLNRFVDVIKLSIVLEFDSMLI</sequence>
<proteinExistence type="predicted"/>
<protein>
    <submittedName>
        <fullName evidence="1">Uncharacterized protein</fullName>
    </submittedName>
</protein>
<name>A0A0E9Q4S8_ANGAN</name>
<accession>A0A0E9Q4S8</accession>
<reference evidence="1" key="1">
    <citation type="submission" date="2014-11" db="EMBL/GenBank/DDBJ databases">
        <authorList>
            <person name="Amaro Gonzalez C."/>
        </authorList>
    </citation>
    <scope>NUCLEOTIDE SEQUENCE</scope>
</reference>
<reference evidence="1" key="2">
    <citation type="journal article" date="2015" name="Fish Shellfish Immunol.">
        <title>Early steps in the European eel (Anguilla anguilla)-Vibrio vulnificus interaction in the gills: Role of the RtxA13 toxin.</title>
        <authorList>
            <person name="Callol A."/>
            <person name="Pajuelo D."/>
            <person name="Ebbesson L."/>
            <person name="Teles M."/>
            <person name="MacKenzie S."/>
            <person name="Amaro C."/>
        </authorList>
    </citation>
    <scope>NUCLEOTIDE SEQUENCE</scope>
</reference>
<evidence type="ECO:0000313" key="1">
    <source>
        <dbReference type="EMBL" id="JAH11335.1"/>
    </source>
</evidence>